<reference evidence="1" key="1">
    <citation type="submission" date="2021-01" db="UniProtKB">
        <authorList>
            <consortium name="EnsemblMetazoa"/>
        </authorList>
    </citation>
    <scope>IDENTIFICATION</scope>
</reference>
<dbReference type="KEGG" id="vde:111244910"/>
<protein>
    <submittedName>
        <fullName evidence="1">Uncharacterized protein</fullName>
    </submittedName>
</protein>
<dbReference type="AlphaFoldDB" id="A0A7M7JCZ6"/>
<dbReference type="InParanoid" id="A0A7M7JCZ6"/>
<dbReference type="GeneID" id="111244910"/>
<name>A0A7M7JCZ6_VARDE</name>
<dbReference type="EnsemblMetazoa" id="XM_022792458">
    <property type="protein sequence ID" value="XP_022648193"/>
    <property type="gene ID" value="LOC111244910"/>
</dbReference>
<evidence type="ECO:0000313" key="2">
    <source>
        <dbReference type="Proteomes" id="UP000594260"/>
    </source>
</evidence>
<accession>A0A7M7JCZ6</accession>
<organism evidence="1 2">
    <name type="scientific">Varroa destructor</name>
    <name type="common">Honeybee mite</name>
    <dbReference type="NCBI Taxonomy" id="109461"/>
    <lineage>
        <taxon>Eukaryota</taxon>
        <taxon>Metazoa</taxon>
        <taxon>Ecdysozoa</taxon>
        <taxon>Arthropoda</taxon>
        <taxon>Chelicerata</taxon>
        <taxon>Arachnida</taxon>
        <taxon>Acari</taxon>
        <taxon>Parasitiformes</taxon>
        <taxon>Mesostigmata</taxon>
        <taxon>Gamasina</taxon>
        <taxon>Dermanyssoidea</taxon>
        <taxon>Varroidae</taxon>
        <taxon>Varroa</taxon>
    </lineage>
</organism>
<evidence type="ECO:0000313" key="1">
    <source>
        <dbReference type="EnsemblMetazoa" id="XP_022648193"/>
    </source>
</evidence>
<sequence>MLLLEGVAAIQDPMAQMQSTQNGIDSSNQRIYVILHIDRVLHLPSQSNSAMSQISRCCYTDTTVWRPKPKIFRKTRVTRCMVRWPGSLNVWFERITNSSRAIDIDYQADHHLFV</sequence>
<keyword evidence="2" id="KW-1185">Reference proteome</keyword>
<dbReference type="RefSeq" id="XP_022648193.1">
    <property type="nucleotide sequence ID" value="XM_022792458.1"/>
</dbReference>
<proteinExistence type="predicted"/>
<dbReference type="Proteomes" id="UP000594260">
    <property type="component" value="Unplaced"/>
</dbReference>